<keyword evidence="2" id="KW-0723">Serine/threonine-protein kinase</keyword>
<protein>
    <recommendedName>
        <fullName evidence="1">non-specific serine/threonine protein kinase</fullName>
        <ecNumber evidence="1">2.7.11.1</ecNumber>
    </recommendedName>
</protein>
<dbReference type="GO" id="GO:0016301">
    <property type="term" value="F:kinase activity"/>
    <property type="evidence" value="ECO:0007669"/>
    <property type="project" value="UniProtKB-KW"/>
</dbReference>
<dbReference type="Gene3D" id="1.10.510.10">
    <property type="entry name" value="Transferase(Phosphotransferase) domain 1"/>
    <property type="match status" value="1"/>
</dbReference>
<dbReference type="PANTHER" id="PTHR24363">
    <property type="entry name" value="SERINE/THREONINE PROTEIN KINASE"/>
    <property type="match status" value="1"/>
</dbReference>
<keyword evidence="4" id="KW-0547">Nucleotide-binding</keyword>
<dbReference type="Pfam" id="PF25816">
    <property type="entry name" value="RamC_N"/>
    <property type="match status" value="1"/>
</dbReference>
<dbReference type="Proteomes" id="UP000772196">
    <property type="component" value="Unassembled WGS sequence"/>
</dbReference>
<dbReference type="InterPro" id="IPR011009">
    <property type="entry name" value="Kinase-like_dom_sf"/>
</dbReference>
<dbReference type="Pfam" id="PF00069">
    <property type="entry name" value="Pkinase"/>
    <property type="match status" value="1"/>
</dbReference>
<dbReference type="EMBL" id="JAAWWP010000002">
    <property type="protein sequence ID" value="NKI40448.1"/>
    <property type="molecule type" value="Genomic_DNA"/>
</dbReference>
<evidence type="ECO:0000256" key="8">
    <source>
        <dbReference type="ARBA" id="ARBA00048679"/>
    </source>
</evidence>
<accession>A0ABX1GXD3</accession>
<organism evidence="11 12">
    <name type="scientific">Streptomyces physcomitrii</name>
    <dbReference type="NCBI Taxonomy" id="2724184"/>
    <lineage>
        <taxon>Bacteria</taxon>
        <taxon>Bacillati</taxon>
        <taxon>Actinomycetota</taxon>
        <taxon>Actinomycetes</taxon>
        <taxon>Kitasatosporales</taxon>
        <taxon>Streptomycetaceae</taxon>
        <taxon>Streptomyces</taxon>
    </lineage>
</organism>
<keyword evidence="12" id="KW-1185">Reference proteome</keyword>
<comment type="catalytic activity">
    <reaction evidence="8">
        <text>L-seryl-[protein] + ATP = O-phospho-L-seryl-[protein] + ADP + H(+)</text>
        <dbReference type="Rhea" id="RHEA:17989"/>
        <dbReference type="Rhea" id="RHEA-COMP:9863"/>
        <dbReference type="Rhea" id="RHEA-COMP:11604"/>
        <dbReference type="ChEBI" id="CHEBI:15378"/>
        <dbReference type="ChEBI" id="CHEBI:29999"/>
        <dbReference type="ChEBI" id="CHEBI:30616"/>
        <dbReference type="ChEBI" id="CHEBI:83421"/>
        <dbReference type="ChEBI" id="CHEBI:456216"/>
        <dbReference type="EC" id="2.7.11.1"/>
    </reaction>
</comment>
<comment type="caution">
    <text evidence="11">The sequence shown here is derived from an EMBL/GenBank/DDBJ whole genome shotgun (WGS) entry which is preliminary data.</text>
</comment>
<dbReference type="Pfam" id="PF05147">
    <property type="entry name" value="LANC_like"/>
    <property type="match status" value="1"/>
</dbReference>
<dbReference type="SUPFAM" id="SSF158745">
    <property type="entry name" value="LanC-like"/>
    <property type="match status" value="1"/>
</dbReference>
<sequence>MNPEYAVYCDADRYFYDAPRRVSSAADARTVHFPTVRGPLPEGWERHLRGDWAAFTPVGARLPAQGWKIHVSAGLDNAASVLDRVAGHCFAAGVPFKCLPSPYLLHMRSAKYADRAGSGKFLTVYPADEKQCEELAGALDALLAGEHGPYVLSDLRWGAGPVYLRYGAFAQRYCYGEDGALCPAVEDPEGRLVPDLRGPAFRTPDWVEPPDFLRPHLEARAALAVTDLPYAIEGALHFSNGGGVYLGRDKRTDARVVLKEARPYAGLAADGADAVARLEREYEVLRQLAGLPSVPEAHELLSVGEHRFLVMEYVAGTTLNTVFARRFPLAASEPGPEALAEHAAWALRMHGLVEEAVAAVHARGLVFSDLHMSNVMVAEDESAVFLLDFEAAAPAAENRRQVVANPAFVAPADRRGTDIDRYALACLRLALFLPLTTLLPLDRAKAAHLADLIAARYPVDRSLLDEAVREIGRGDSRATAVRSAPHLPAQPTEPHLSAEPTEPYLPAAPTDWPAARDSMVRALLASATFDREDRCFPGDIAQFASPCGGQSFGYGAAGVLYALDSVGTRCPDAEEWLLLRSKRPASGTPLGLYDGLTGTAWTLWGLGHREHALELAHLAAEQALEPLAPDLHSGLAGIGLALGDLAEQSGDGTLREASLRCAELAVRTLAAPPRKGGRAGLLHGAAGTALLCLRTYERTGDPVLLEAAAVALRRDLARCRTDSRGALLVDEGRRTMPYLGAGSTGIGMVLDAYLEHREDEELAGQRPAVLGAALSSFYVQPGLFRGVAGLLLHLAQTSTEVPDRPGALHRQAALLSCHAVPYQGELAFPGEQLSRLSMDLSTGTAGVLLALGSALGGTAAHLPFLPPTAAHKPVLSQGRNVGTPCP</sequence>
<evidence type="ECO:0000256" key="5">
    <source>
        <dbReference type="ARBA" id="ARBA00022777"/>
    </source>
</evidence>
<gene>
    <name evidence="11" type="ORF">HFV08_04120</name>
</gene>
<dbReference type="EC" id="2.7.11.1" evidence="1"/>
<keyword evidence="5 11" id="KW-0418">Kinase</keyword>
<keyword evidence="6" id="KW-0067">ATP-binding</keyword>
<dbReference type="InterPro" id="IPR058053">
    <property type="entry name" value="RamC_C"/>
</dbReference>
<dbReference type="NCBIfam" id="NF038151">
    <property type="entry name" value="lanthi_synth_III"/>
    <property type="match status" value="1"/>
</dbReference>
<feature type="domain" description="Protein kinase" evidence="10">
    <location>
        <begin position="230"/>
        <end position="529"/>
    </location>
</feature>
<evidence type="ECO:0000259" key="10">
    <source>
        <dbReference type="PROSITE" id="PS50011"/>
    </source>
</evidence>
<dbReference type="CDD" id="cd04791">
    <property type="entry name" value="LanC_SerThrkinase"/>
    <property type="match status" value="1"/>
</dbReference>
<keyword evidence="3" id="KW-0808">Transferase</keyword>
<feature type="region of interest" description="Disordered" evidence="9">
    <location>
        <begin position="475"/>
        <end position="507"/>
    </location>
</feature>
<dbReference type="Gene3D" id="1.50.10.20">
    <property type="match status" value="1"/>
</dbReference>
<dbReference type="PANTHER" id="PTHR24363:SF0">
    <property type="entry name" value="SERINE_THREONINE KINASE LIKE DOMAIN CONTAINING 1"/>
    <property type="match status" value="1"/>
</dbReference>
<dbReference type="InterPro" id="IPR000719">
    <property type="entry name" value="Prot_kinase_dom"/>
</dbReference>
<evidence type="ECO:0000256" key="3">
    <source>
        <dbReference type="ARBA" id="ARBA00022679"/>
    </source>
</evidence>
<dbReference type="SMART" id="SM00220">
    <property type="entry name" value="S_TKc"/>
    <property type="match status" value="1"/>
</dbReference>
<dbReference type="InterPro" id="IPR057929">
    <property type="entry name" value="RamC_N"/>
</dbReference>
<evidence type="ECO:0000313" key="12">
    <source>
        <dbReference type="Proteomes" id="UP000772196"/>
    </source>
</evidence>
<evidence type="ECO:0000256" key="1">
    <source>
        <dbReference type="ARBA" id="ARBA00012513"/>
    </source>
</evidence>
<dbReference type="SMART" id="SM01260">
    <property type="entry name" value="LANC_like"/>
    <property type="match status" value="1"/>
</dbReference>
<evidence type="ECO:0000256" key="9">
    <source>
        <dbReference type="SAM" id="MobiDB-lite"/>
    </source>
</evidence>
<evidence type="ECO:0000256" key="2">
    <source>
        <dbReference type="ARBA" id="ARBA00022527"/>
    </source>
</evidence>
<evidence type="ECO:0000256" key="4">
    <source>
        <dbReference type="ARBA" id="ARBA00022741"/>
    </source>
</evidence>
<proteinExistence type="predicted"/>
<reference evidence="11 12" key="1">
    <citation type="submission" date="2020-04" db="EMBL/GenBank/DDBJ databases">
        <title>Phylogenetic Diversity and Antibacterial Activity against Ralstonia solanacearum of Endophytic Actinomycete Isolated from Moss.</title>
        <authorList>
            <person name="Zhuang X."/>
        </authorList>
    </citation>
    <scope>NUCLEOTIDE SEQUENCE [LARGE SCALE GENOMIC DNA]</scope>
    <source>
        <strain evidence="11 12">LD120</strain>
    </source>
</reference>
<dbReference type="PROSITE" id="PS50011">
    <property type="entry name" value="PROTEIN_KINASE_DOM"/>
    <property type="match status" value="1"/>
</dbReference>
<dbReference type="SUPFAM" id="SSF56112">
    <property type="entry name" value="Protein kinase-like (PK-like)"/>
    <property type="match status" value="1"/>
</dbReference>
<dbReference type="RefSeq" id="WP_168535977.1">
    <property type="nucleotide sequence ID" value="NZ_JAAWWP010000002.1"/>
</dbReference>
<evidence type="ECO:0000313" key="11">
    <source>
        <dbReference type="EMBL" id="NKI40448.1"/>
    </source>
</evidence>
<dbReference type="InterPro" id="IPR007822">
    <property type="entry name" value="LANC-like"/>
</dbReference>
<evidence type="ECO:0000256" key="6">
    <source>
        <dbReference type="ARBA" id="ARBA00022840"/>
    </source>
</evidence>
<name>A0ABX1GXD3_9ACTN</name>
<dbReference type="InterPro" id="IPR053524">
    <property type="entry name" value="Aerial_hyphae_peptide-synth"/>
</dbReference>
<evidence type="ECO:0000256" key="7">
    <source>
        <dbReference type="ARBA" id="ARBA00047899"/>
    </source>
</evidence>
<comment type="catalytic activity">
    <reaction evidence="7">
        <text>L-threonyl-[protein] + ATP = O-phospho-L-threonyl-[protein] + ADP + H(+)</text>
        <dbReference type="Rhea" id="RHEA:46608"/>
        <dbReference type="Rhea" id="RHEA-COMP:11060"/>
        <dbReference type="Rhea" id="RHEA-COMP:11605"/>
        <dbReference type="ChEBI" id="CHEBI:15378"/>
        <dbReference type="ChEBI" id="CHEBI:30013"/>
        <dbReference type="ChEBI" id="CHEBI:30616"/>
        <dbReference type="ChEBI" id="CHEBI:61977"/>
        <dbReference type="ChEBI" id="CHEBI:456216"/>
        <dbReference type="EC" id="2.7.11.1"/>
    </reaction>
</comment>